<evidence type="ECO:0000313" key="2">
    <source>
        <dbReference type="Proteomes" id="UP001589836"/>
    </source>
</evidence>
<comment type="caution">
    <text evidence="1">The sequence shown here is derived from an EMBL/GenBank/DDBJ whole genome shotgun (WGS) entry which is preliminary data.</text>
</comment>
<dbReference type="EMBL" id="JBHLTP010000003">
    <property type="protein sequence ID" value="MFC0522390.1"/>
    <property type="molecule type" value="Genomic_DNA"/>
</dbReference>
<keyword evidence="2" id="KW-1185">Reference proteome</keyword>
<gene>
    <name evidence="1" type="ORF">ACFFGV_02140</name>
</gene>
<dbReference type="RefSeq" id="WP_377344921.1">
    <property type="nucleotide sequence ID" value="NZ_JBHLTP010000003.1"/>
</dbReference>
<evidence type="ECO:0008006" key="3">
    <source>
        <dbReference type="Google" id="ProtNLM"/>
    </source>
</evidence>
<dbReference type="Proteomes" id="UP001589836">
    <property type="component" value="Unassembled WGS sequence"/>
</dbReference>
<protein>
    <recommendedName>
        <fullName evidence="3">Spore coat protein</fullName>
    </recommendedName>
</protein>
<evidence type="ECO:0000313" key="1">
    <source>
        <dbReference type="EMBL" id="MFC0522390.1"/>
    </source>
</evidence>
<proteinExistence type="predicted"/>
<name>A0ABV6LJ12_9BACI</name>
<reference evidence="1 2" key="1">
    <citation type="submission" date="2024-09" db="EMBL/GenBank/DDBJ databases">
        <authorList>
            <person name="Sun Q."/>
            <person name="Mori K."/>
        </authorList>
    </citation>
    <scope>NUCLEOTIDE SEQUENCE [LARGE SCALE GENOMIC DNA]</scope>
    <source>
        <strain evidence="1 2">NCAIM B.02529</strain>
    </source>
</reference>
<accession>A0ABV6LJ12</accession>
<organism evidence="1 2">
    <name type="scientific">Pontibacillus salicampi</name>
    <dbReference type="NCBI Taxonomy" id="1449801"/>
    <lineage>
        <taxon>Bacteria</taxon>
        <taxon>Bacillati</taxon>
        <taxon>Bacillota</taxon>
        <taxon>Bacilli</taxon>
        <taxon>Bacillales</taxon>
        <taxon>Bacillaceae</taxon>
        <taxon>Pontibacillus</taxon>
    </lineage>
</organism>
<sequence length="166" mass="19275">MDTFLKKHGTMIEEHMREKLIGKTITNVYEPEVSEVVRGYIQYDKRPLLAVHYRFADKTEQNQKAEDTTQKKPFVEFATEHFVNRTIERVDIHLDSGEYYVGVYVDDVSEDGKVALQVPLHIHTHHIDEQGDPDVSDIPIWITRVIGLEPPEKHPEEQVVEEPADE</sequence>